<proteinExistence type="predicted"/>
<keyword evidence="3" id="KW-1185">Reference proteome</keyword>
<gene>
    <name evidence="2" type="primary">Vigan.07G155200</name>
    <name evidence="2" type="ORF">VIGAN_07155200</name>
</gene>
<feature type="non-terminal residue" evidence="2">
    <location>
        <position position="1"/>
    </location>
</feature>
<evidence type="ECO:0000256" key="1">
    <source>
        <dbReference type="SAM" id="Phobius"/>
    </source>
</evidence>
<name>A0A0S3SIR2_PHAAN</name>
<keyword evidence="1" id="KW-0812">Transmembrane</keyword>
<keyword evidence="1" id="KW-0472">Membrane</keyword>
<evidence type="ECO:0000313" key="3">
    <source>
        <dbReference type="Proteomes" id="UP000291084"/>
    </source>
</evidence>
<dbReference type="EMBL" id="AP015040">
    <property type="protein sequence ID" value="BAT92732.1"/>
    <property type="molecule type" value="Genomic_DNA"/>
</dbReference>
<protein>
    <submittedName>
        <fullName evidence="2">Uncharacterized protein</fullName>
    </submittedName>
</protein>
<accession>A0A0S3SIR2</accession>
<dbReference type="Proteomes" id="UP000291084">
    <property type="component" value="Chromosome 7"/>
</dbReference>
<reference evidence="2 3" key="1">
    <citation type="journal article" date="2015" name="Sci. Rep.">
        <title>The power of single molecule real-time sequencing technology in the de novo assembly of a eukaryotic genome.</title>
        <authorList>
            <person name="Sakai H."/>
            <person name="Naito K."/>
            <person name="Ogiso-Tanaka E."/>
            <person name="Takahashi Y."/>
            <person name="Iseki K."/>
            <person name="Muto C."/>
            <person name="Satou K."/>
            <person name="Teruya K."/>
            <person name="Shiroma A."/>
            <person name="Shimoji M."/>
            <person name="Hirano T."/>
            <person name="Itoh T."/>
            <person name="Kaga A."/>
            <person name="Tomooka N."/>
        </authorList>
    </citation>
    <scope>NUCLEOTIDE SEQUENCE [LARGE SCALE GENOMIC DNA]</scope>
    <source>
        <strain evidence="3">cv. Shumari</strain>
    </source>
</reference>
<keyword evidence="1" id="KW-1133">Transmembrane helix</keyword>
<organism evidence="2 3">
    <name type="scientific">Vigna angularis var. angularis</name>
    <dbReference type="NCBI Taxonomy" id="157739"/>
    <lineage>
        <taxon>Eukaryota</taxon>
        <taxon>Viridiplantae</taxon>
        <taxon>Streptophyta</taxon>
        <taxon>Embryophyta</taxon>
        <taxon>Tracheophyta</taxon>
        <taxon>Spermatophyta</taxon>
        <taxon>Magnoliopsida</taxon>
        <taxon>eudicotyledons</taxon>
        <taxon>Gunneridae</taxon>
        <taxon>Pentapetalae</taxon>
        <taxon>rosids</taxon>
        <taxon>fabids</taxon>
        <taxon>Fabales</taxon>
        <taxon>Fabaceae</taxon>
        <taxon>Papilionoideae</taxon>
        <taxon>50 kb inversion clade</taxon>
        <taxon>NPAAA clade</taxon>
        <taxon>indigoferoid/millettioid clade</taxon>
        <taxon>Phaseoleae</taxon>
        <taxon>Vigna</taxon>
    </lineage>
</organism>
<evidence type="ECO:0000313" key="2">
    <source>
        <dbReference type="EMBL" id="BAT92732.1"/>
    </source>
</evidence>
<dbReference type="AlphaFoldDB" id="A0A0S3SIR2"/>
<feature type="transmembrane region" description="Helical" evidence="1">
    <location>
        <begin position="21"/>
        <end position="43"/>
    </location>
</feature>
<sequence>KFLNSEYRLVSRYLTYEFQGFPVVLVHLFELILLLFVLCPIFWGLGFIWLFEKDFVNRVLLIGCPVRVFLRFFSRIGFLRFSASSRQFDSYPCHVPE</sequence>